<evidence type="ECO:0000256" key="5">
    <source>
        <dbReference type="ARBA" id="ARBA00022640"/>
    </source>
</evidence>
<dbReference type="GO" id="GO:0102726">
    <property type="term" value="F:DIMBOA glucoside beta-D-glucosidase activity"/>
    <property type="evidence" value="ECO:0007669"/>
    <property type="project" value="UniProtKB-EC"/>
</dbReference>
<dbReference type="InterPro" id="IPR018120">
    <property type="entry name" value="Glyco_hydro_1_AS"/>
</dbReference>
<evidence type="ECO:0000256" key="1">
    <source>
        <dbReference type="ARBA" id="ARBA00004229"/>
    </source>
</evidence>
<protein>
    <recommendedName>
        <fullName evidence="3">4-hydroxy-7-methoxy-3-oxo-3,4-dihydro-2H-1,4-benzoxazin-2-yl glucosidebeta-D-glucosidase</fullName>
        <ecNumber evidence="3">3.2.1.182</ecNumber>
    </recommendedName>
</protein>
<dbReference type="InterPro" id="IPR001360">
    <property type="entry name" value="Glyco_hydro_1"/>
</dbReference>
<evidence type="ECO:0000256" key="4">
    <source>
        <dbReference type="ARBA" id="ARBA00022528"/>
    </source>
</evidence>
<dbReference type="PANTHER" id="PTHR10353:SF326">
    <property type="entry name" value="4-HYDROXY-7-METHOXY-3-OXO-3,4-DIHYDRO-2H-1,4-BENZOXAZIN-2-YL GLUCOSIDE BETA-D-GLUCOSIDASE 1, CHLOROPLASTIC"/>
    <property type="match status" value="1"/>
</dbReference>
<keyword evidence="7" id="KW-0378">Hydrolase</keyword>
<comment type="catalytic activity">
    <reaction evidence="8">
        <text>DIBOA beta-D-glucoside + H2O = DIBOA + D-glucose</text>
        <dbReference type="Rhea" id="RHEA:33979"/>
        <dbReference type="ChEBI" id="CHEBI:4167"/>
        <dbReference type="ChEBI" id="CHEBI:15377"/>
        <dbReference type="ChEBI" id="CHEBI:63558"/>
        <dbReference type="ChEBI" id="CHEBI:63670"/>
        <dbReference type="EC" id="3.2.1.182"/>
    </reaction>
</comment>
<proteinExistence type="inferred from homology"/>
<accession>A0A1D6IX85</accession>
<dbReference type="PRINTS" id="PR00131">
    <property type="entry name" value="GLHYDRLASE1"/>
</dbReference>
<evidence type="ECO:0000256" key="2">
    <source>
        <dbReference type="ARBA" id="ARBA00010838"/>
    </source>
</evidence>
<dbReference type="EMBL" id="CM000786">
    <property type="protein sequence ID" value="AQK40527.1"/>
    <property type="molecule type" value="Genomic_DNA"/>
</dbReference>
<keyword evidence="6" id="KW-0809">Transit peptide</keyword>
<dbReference type="PANTHER" id="PTHR10353">
    <property type="entry name" value="GLYCOSYL HYDROLASE"/>
    <property type="match status" value="1"/>
</dbReference>
<evidence type="ECO:0000256" key="6">
    <source>
        <dbReference type="ARBA" id="ARBA00022946"/>
    </source>
</evidence>
<comment type="similarity">
    <text evidence="2 10">Belongs to the glycosyl hydrolase 1 family.</text>
</comment>
<comment type="catalytic activity">
    <reaction evidence="9">
        <text>DIMBOA beta-D-glucoside + H2O = DIMBOA + D-glucose</text>
        <dbReference type="Rhea" id="RHEA:33975"/>
        <dbReference type="ChEBI" id="CHEBI:4167"/>
        <dbReference type="ChEBI" id="CHEBI:15377"/>
        <dbReference type="ChEBI" id="CHEBI:18048"/>
        <dbReference type="ChEBI" id="CHEBI:37573"/>
        <dbReference type="EC" id="3.2.1.182"/>
    </reaction>
</comment>
<dbReference type="Pfam" id="PF00232">
    <property type="entry name" value="Glyco_hydro_1"/>
    <property type="match status" value="1"/>
</dbReference>
<dbReference type="AlphaFoldDB" id="A0A1D6IX85"/>
<dbReference type="ExpressionAtlas" id="A0A1D6IX85">
    <property type="expression patterns" value="baseline and differential"/>
</dbReference>
<keyword evidence="4" id="KW-0150">Chloroplast</keyword>
<gene>
    <name evidence="11" type="ORF">ZEAMMB73_Zm00001d024000</name>
</gene>
<evidence type="ECO:0000256" key="8">
    <source>
        <dbReference type="ARBA" id="ARBA00048544"/>
    </source>
</evidence>
<dbReference type="GO" id="GO:0005975">
    <property type="term" value="P:carbohydrate metabolic process"/>
    <property type="evidence" value="ECO:0007669"/>
    <property type="project" value="InterPro"/>
</dbReference>
<dbReference type="SUPFAM" id="SSF51445">
    <property type="entry name" value="(Trans)glycosidases"/>
    <property type="match status" value="1"/>
</dbReference>
<comment type="subcellular location">
    <subcellularLocation>
        <location evidence="1">Plastid</location>
        <location evidence="1">Chloroplast</location>
    </subcellularLocation>
</comment>
<reference evidence="11" key="1">
    <citation type="submission" date="2015-12" db="EMBL/GenBank/DDBJ databases">
        <title>Update maize B73 reference genome by single molecule sequencing technologies.</title>
        <authorList>
            <consortium name="Maize Genome Sequencing Project"/>
            <person name="Ware D."/>
        </authorList>
    </citation>
    <scope>NUCLEOTIDE SEQUENCE</scope>
    <source>
        <tissue evidence="11">Seedling</tissue>
    </source>
</reference>
<dbReference type="GO" id="GO:0008422">
    <property type="term" value="F:beta-glucosidase activity"/>
    <property type="evidence" value="ECO:0007669"/>
    <property type="project" value="UniProtKB-ARBA"/>
</dbReference>
<evidence type="ECO:0000313" key="11">
    <source>
        <dbReference type="EMBL" id="AQK40527.1"/>
    </source>
</evidence>
<dbReference type="PROSITE" id="PS00572">
    <property type="entry name" value="GLYCOSYL_HYDROL_F1_1"/>
    <property type="match status" value="1"/>
</dbReference>
<sequence>MGNPWIYMYPKGLKDLLMIMKNKYGNPPIYITENGIGDVDTKDNPLSMQDALEDYKRLDYLQRHISVIKESIDLGADVRGHFTWSLLDNFEWSSGYTERYGIIYVDRDDGYRRYLKRSAKWLREFNGAAKKAEKKVLTPA</sequence>
<evidence type="ECO:0000256" key="3">
    <source>
        <dbReference type="ARBA" id="ARBA00012857"/>
    </source>
</evidence>
<evidence type="ECO:0000256" key="9">
    <source>
        <dbReference type="ARBA" id="ARBA00049199"/>
    </source>
</evidence>
<dbReference type="GO" id="GO:0009507">
    <property type="term" value="C:chloroplast"/>
    <property type="evidence" value="ECO:0007669"/>
    <property type="project" value="UniProtKB-SubCell"/>
</dbReference>
<name>A0A1D6IX85_MAIZE</name>
<organism evidence="11">
    <name type="scientific">Zea mays</name>
    <name type="common">Maize</name>
    <dbReference type="NCBI Taxonomy" id="4577"/>
    <lineage>
        <taxon>Eukaryota</taxon>
        <taxon>Viridiplantae</taxon>
        <taxon>Streptophyta</taxon>
        <taxon>Embryophyta</taxon>
        <taxon>Tracheophyta</taxon>
        <taxon>Spermatophyta</taxon>
        <taxon>Magnoliopsida</taxon>
        <taxon>Liliopsida</taxon>
        <taxon>Poales</taxon>
        <taxon>Poaceae</taxon>
        <taxon>PACMAD clade</taxon>
        <taxon>Panicoideae</taxon>
        <taxon>Andropogonodae</taxon>
        <taxon>Andropogoneae</taxon>
        <taxon>Tripsacinae</taxon>
        <taxon>Zea</taxon>
    </lineage>
</organism>
<dbReference type="Gene3D" id="3.20.20.80">
    <property type="entry name" value="Glycosidases"/>
    <property type="match status" value="1"/>
</dbReference>
<evidence type="ECO:0000256" key="7">
    <source>
        <dbReference type="ARBA" id="ARBA00023295"/>
    </source>
</evidence>
<keyword evidence="5" id="KW-0934">Plastid</keyword>
<dbReference type="InterPro" id="IPR017853">
    <property type="entry name" value="GH"/>
</dbReference>
<keyword evidence="7" id="KW-0326">Glycosidase</keyword>
<dbReference type="EC" id="3.2.1.182" evidence="3"/>
<evidence type="ECO:0000256" key="10">
    <source>
        <dbReference type="RuleBase" id="RU003690"/>
    </source>
</evidence>